<reference evidence="2" key="1">
    <citation type="submission" date="2019-12" db="EMBL/GenBank/DDBJ databases">
        <authorList>
            <person name="zhang j."/>
            <person name="sun C.M."/>
        </authorList>
    </citation>
    <scope>NUCLEOTIDE SEQUENCE</scope>
    <source>
        <strain evidence="2">NS-1</strain>
    </source>
</reference>
<keyword evidence="1" id="KW-0812">Transmembrane</keyword>
<evidence type="ECO:0000256" key="1">
    <source>
        <dbReference type="SAM" id="Phobius"/>
    </source>
</evidence>
<evidence type="ECO:0008006" key="4">
    <source>
        <dbReference type="Google" id="ProtNLM"/>
    </source>
</evidence>
<keyword evidence="1" id="KW-0472">Membrane</keyword>
<sequence>MVAESLTTIALLAVIVEVVTNAIKGAMPFIKGGENKNGSRIAAAVVGIILCISTHIGILQKFDIGISQPIIDYIITGIIISRGSNAVHDIISVFDKQKTNII</sequence>
<accession>A0A8A7KIP7</accession>
<dbReference type="EMBL" id="CP046640">
    <property type="protein sequence ID" value="QTL98014.1"/>
    <property type="molecule type" value="Genomic_DNA"/>
</dbReference>
<dbReference type="AlphaFoldDB" id="A0A8A7KIP7"/>
<dbReference type="Proteomes" id="UP000665020">
    <property type="component" value="Chromosome"/>
</dbReference>
<keyword evidence="3" id="KW-1185">Reference proteome</keyword>
<organism evidence="2 3">
    <name type="scientific">Iocasia fonsfrigidae</name>
    <dbReference type="NCBI Taxonomy" id="2682810"/>
    <lineage>
        <taxon>Bacteria</taxon>
        <taxon>Bacillati</taxon>
        <taxon>Bacillota</taxon>
        <taxon>Clostridia</taxon>
        <taxon>Halanaerobiales</taxon>
        <taxon>Halanaerobiaceae</taxon>
        <taxon>Iocasia</taxon>
    </lineage>
</organism>
<proteinExistence type="predicted"/>
<dbReference type="KEGG" id="ifn:GM661_08480"/>
<dbReference type="RefSeq" id="WP_125989921.1">
    <property type="nucleotide sequence ID" value="NZ_CP046640.1"/>
</dbReference>
<protein>
    <recommendedName>
        <fullName evidence="4">Holin</fullName>
    </recommendedName>
</protein>
<feature type="transmembrane region" description="Helical" evidence="1">
    <location>
        <begin position="38"/>
        <end position="59"/>
    </location>
</feature>
<name>A0A8A7KIP7_9FIRM</name>
<gene>
    <name evidence="2" type="ORF">GM661_08480</name>
</gene>
<evidence type="ECO:0000313" key="2">
    <source>
        <dbReference type="EMBL" id="QTL98014.1"/>
    </source>
</evidence>
<keyword evidence="1" id="KW-1133">Transmembrane helix</keyword>
<evidence type="ECO:0000313" key="3">
    <source>
        <dbReference type="Proteomes" id="UP000665020"/>
    </source>
</evidence>